<dbReference type="CDD" id="cd06222">
    <property type="entry name" value="RNase_H_like"/>
    <property type="match status" value="1"/>
</dbReference>
<dbReference type="SUPFAM" id="SSF53098">
    <property type="entry name" value="Ribonuclease H-like"/>
    <property type="match status" value="1"/>
</dbReference>
<evidence type="ECO:0000259" key="1">
    <source>
        <dbReference type="Pfam" id="PF13456"/>
    </source>
</evidence>
<dbReference type="InterPro" id="IPR044730">
    <property type="entry name" value="RNase_H-like_dom_plant"/>
</dbReference>
<gene>
    <name evidence="2" type="ORF">V6N12_073314</name>
</gene>
<dbReference type="InterPro" id="IPR036397">
    <property type="entry name" value="RNaseH_sf"/>
</dbReference>
<dbReference type="InterPro" id="IPR012337">
    <property type="entry name" value="RNaseH-like_sf"/>
</dbReference>
<protein>
    <recommendedName>
        <fullName evidence="1">RNase H type-1 domain-containing protein</fullName>
    </recommendedName>
</protein>
<dbReference type="PANTHER" id="PTHR47723">
    <property type="entry name" value="OS05G0353850 PROTEIN"/>
    <property type="match status" value="1"/>
</dbReference>
<dbReference type="InterPro" id="IPR002156">
    <property type="entry name" value="RNaseH_domain"/>
</dbReference>
<keyword evidence="3" id="KW-1185">Reference proteome</keyword>
<evidence type="ECO:0000313" key="2">
    <source>
        <dbReference type="EMBL" id="KAK8491672.1"/>
    </source>
</evidence>
<dbReference type="Gene3D" id="3.30.420.10">
    <property type="entry name" value="Ribonuclease H-like superfamily/Ribonuclease H"/>
    <property type="match status" value="1"/>
</dbReference>
<evidence type="ECO:0000313" key="3">
    <source>
        <dbReference type="Proteomes" id="UP001472677"/>
    </source>
</evidence>
<proteinExistence type="predicted"/>
<reference evidence="2 3" key="1">
    <citation type="journal article" date="2024" name="G3 (Bethesda)">
        <title>Genome assembly of Hibiscus sabdariffa L. provides insights into metabolisms of medicinal natural products.</title>
        <authorList>
            <person name="Kim T."/>
        </authorList>
    </citation>
    <scope>NUCLEOTIDE SEQUENCE [LARGE SCALE GENOMIC DNA]</scope>
    <source>
        <strain evidence="2">TK-2024</strain>
        <tissue evidence="2">Old leaves</tissue>
    </source>
</reference>
<accession>A0ABR2AFE1</accession>
<name>A0ABR2AFE1_9ROSI</name>
<comment type="caution">
    <text evidence="2">The sequence shown here is derived from an EMBL/GenBank/DDBJ whole genome shotgun (WGS) entry which is preliminary data.</text>
</comment>
<dbReference type="EMBL" id="JBBPBM010000776">
    <property type="protein sequence ID" value="KAK8491672.1"/>
    <property type="molecule type" value="Genomic_DNA"/>
</dbReference>
<dbReference type="Pfam" id="PF13456">
    <property type="entry name" value="RVT_3"/>
    <property type="match status" value="1"/>
</dbReference>
<dbReference type="Proteomes" id="UP001472677">
    <property type="component" value="Unassembled WGS sequence"/>
</dbReference>
<organism evidence="2 3">
    <name type="scientific">Hibiscus sabdariffa</name>
    <name type="common">roselle</name>
    <dbReference type="NCBI Taxonomy" id="183260"/>
    <lineage>
        <taxon>Eukaryota</taxon>
        <taxon>Viridiplantae</taxon>
        <taxon>Streptophyta</taxon>
        <taxon>Embryophyta</taxon>
        <taxon>Tracheophyta</taxon>
        <taxon>Spermatophyta</taxon>
        <taxon>Magnoliopsida</taxon>
        <taxon>eudicotyledons</taxon>
        <taxon>Gunneridae</taxon>
        <taxon>Pentapetalae</taxon>
        <taxon>rosids</taxon>
        <taxon>malvids</taxon>
        <taxon>Malvales</taxon>
        <taxon>Malvaceae</taxon>
        <taxon>Malvoideae</taxon>
        <taxon>Hibiscus</taxon>
    </lineage>
</organism>
<sequence>MTVLERNVVADKLADLGKQQPWEGITYVIPPIGLNELVADEQRLWMEHAAGTETSSHCRRVDSSGGDFLLCCERLAREYVAEFHRLHFSVSRTSRAISHWTKPPIGWIKANSDGAVRTSDSWAAAGGVIRDAYGCWIYGCTRSIGCCSVLMSELWAAHDILIAAWDMDFRQVQFETDNSEVALILQGCSVALSGCSLVDSILLLLAHPWSVHICHIPRSQNLVADKVVALCCGSSFGSMIFDSVLVELAELVRQEAAAG</sequence>
<feature type="domain" description="RNase H type-1" evidence="1">
    <location>
        <begin position="111"/>
        <end position="230"/>
    </location>
</feature>
<dbReference type="PANTHER" id="PTHR47723:SF19">
    <property type="entry name" value="POLYNUCLEOTIDYL TRANSFERASE, RIBONUCLEASE H-LIKE SUPERFAMILY PROTEIN"/>
    <property type="match status" value="1"/>
</dbReference>
<dbReference type="InterPro" id="IPR053151">
    <property type="entry name" value="RNase_H-like"/>
</dbReference>